<feature type="region of interest" description="Disordered" evidence="12">
    <location>
        <begin position="174"/>
        <end position="202"/>
    </location>
</feature>
<feature type="binding site" evidence="11">
    <location>
        <position position="559"/>
    </location>
    <ligand>
        <name>Ca(2+)</name>
        <dbReference type="ChEBI" id="CHEBI:29108"/>
    </ligand>
</feature>
<feature type="active site" description="Charge relay system" evidence="11">
    <location>
        <position position="286"/>
    </location>
</feature>
<evidence type="ECO:0000313" key="15">
    <source>
        <dbReference type="EMBL" id="KAF7343999.1"/>
    </source>
</evidence>
<evidence type="ECO:0000256" key="5">
    <source>
        <dbReference type="ARBA" id="ARBA00022670"/>
    </source>
</evidence>
<dbReference type="InterPro" id="IPR030400">
    <property type="entry name" value="Sedolisin_dom"/>
</dbReference>
<dbReference type="InterPro" id="IPR050819">
    <property type="entry name" value="Tripeptidyl-peptidase_I"/>
</dbReference>
<evidence type="ECO:0000256" key="1">
    <source>
        <dbReference type="ARBA" id="ARBA00001910"/>
    </source>
</evidence>
<feature type="signal peptide" evidence="13">
    <location>
        <begin position="1"/>
        <end position="20"/>
    </location>
</feature>
<dbReference type="Gene3D" id="3.40.50.200">
    <property type="entry name" value="Peptidase S8/S53 domain"/>
    <property type="match status" value="1"/>
</dbReference>
<evidence type="ECO:0000256" key="9">
    <source>
        <dbReference type="ARBA" id="ARBA00022837"/>
    </source>
</evidence>
<dbReference type="Proteomes" id="UP000620124">
    <property type="component" value="Unassembled WGS sequence"/>
</dbReference>
<dbReference type="SMART" id="SM00944">
    <property type="entry name" value="Pro-kuma_activ"/>
    <property type="match status" value="1"/>
</dbReference>
<comment type="catalytic activity">
    <reaction evidence="1">
        <text>Release of an N-terminal tripeptide from a polypeptide.</text>
        <dbReference type="EC" id="3.4.14.10"/>
    </reaction>
</comment>
<dbReference type="GO" id="GO:0005576">
    <property type="term" value="C:extracellular region"/>
    <property type="evidence" value="ECO:0007669"/>
    <property type="project" value="UniProtKB-SubCell"/>
</dbReference>
<evidence type="ECO:0000256" key="13">
    <source>
        <dbReference type="SAM" id="SignalP"/>
    </source>
</evidence>
<evidence type="ECO:0000256" key="8">
    <source>
        <dbReference type="ARBA" id="ARBA00022825"/>
    </source>
</evidence>
<keyword evidence="6 11" id="KW-0479">Metal-binding</keyword>
<dbReference type="OrthoDB" id="2876215at2759"/>
<comment type="cofactor">
    <cofactor evidence="11">
        <name>Ca(2+)</name>
        <dbReference type="ChEBI" id="CHEBI:29108"/>
    </cofactor>
    <text evidence="11">Binds 1 Ca(2+) ion per subunit.</text>
</comment>
<dbReference type="CDD" id="cd04056">
    <property type="entry name" value="Peptidases_S53"/>
    <property type="match status" value="1"/>
</dbReference>
<dbReference type="EC" id="3.4.14.10" evidence="4"/>
<keyword evidence="10" id="KW-0865">Zymogen</keyword>
<keyword evidence="7 11" id="KW-0378">Hydrolase</keyword>
<dbReference type="InterPro" id="IPR036852">
    <property type="entry name" value="Peptidase_S8/S53_dom_sf"/>
</dbReference>
<dbReference type="Pfam" id="PF09286">
    <property type="entry name" value="Pro-kuma_activ"/>
    <property type="match status" value="1"/>
</dbReference>
<evidence type="ECO:0000256" key="12">
    <source>
        <dbReference type="SAM" id="MobiDB-lite"/>
    </source>
</evidence>
<dbReference type="GO" id="GO:0004252">
    <property type="term" value="F:serine-type endopeptidase activity"/>
    <property type="evidence" value="ECO:0007669"/>
    <property type="project" value="UniProtKB-UniRule"/>
</dbReference>
<feature type="chain" id="PRO_5034783193" description="tripeptidyl-peptidase II" evidence="13">
    <location>
        <begin position="21"/>
        <end position="578"/>
    </location>
</feature>
<feature type="binding site" evidence="11">
    <location>
        <position position="533"/>
    </location>
    <ligand>
        <name>Ca(2+)</name>
        <dbReference type="ChEBI" id="CHEBI:29108"/>
    </ligand>
</feature>
<evidence type="ECO:0000256" key="10">
    <source>
        <dbReference type="ARBA" id="ARBA00023145"/>
    </source>
</evidence>
<evidence type="ECO:0000256" key="7">
    <source>
        <dbReference type="ARBA" id="ARBA00022801"/>
    </source>
</evidence>
<keyword evidence="5 11" id="KW-0645">Protease</keyword>
<sequence>MAFPKFKLLSFLSIAGVTSAGSMVLHERRAAPPAGFISQGAAPASEMLTLRVGLMSNNINGLQDQLVSVSTPGSTDFRQWLSLDDVKAYVQPSPATIDAFNSFASANGLQPNVVSPNGDWLSITLSISQANTLFAANFEQFTHPNMTAPLTRTLSVSLPEELVGHVEVLHPTTAFDTPRPRLTSSRVSRSRRSRRAIPPDSCLGPEDTVTPACLQTLYGIPLTPATQTSNTLLVTGYAENWPQTAALELFLQTYRPDMPSNTTFALESLDGGTDQQGQFFFSSVLEANLDIQYTVGLATGVPVTFLSVGNDTTETGFITSLLDTTIFLAGAADPPSTMTTSYGDNEINFGSSLATKICNGYMALGARGISVLFSSGDGGVRGSHDVPLQCTNNTFIPVFPASCPFVTSVGATVNFSPETAESFSSGGFSDVFPMPEYQSAPVAAYLATLPTDFPGIFNSSGRGFPDVAFQGSPYAVIIQELTSGIQGTSCSSPGFASVIALINDRLVEQGKPVLGFLNPWLYTTVAGSGALTDVTNGHNSGDECTDPTFSGFDAAVGWDPLTGLGTPIFDKLLAAAMA</sequence>
<keyword evidence="16" id="KW-1185">Reference proteome</keyword>
<dbReference type="SUPFAM" id="SSF52743">
    <property type="entry name" value="Subtilisin-like"/>
    <property type="match status" value="1"/>
</dbReference>
<dbReference type="PANTHER" id="PTHR14218">
    <property type="entry name" value="PROTEASE S8 TRIPEPTIDYL PEPTIDASE I CLN2"/>
    <property type="match status" value="1"/>
</dbReference>
<name>A0A8H6XPA4_9AGAR</name>
<evidence type="ECO:0000259" key="14">
    <source>
        <dbReference type="PROSITE" id="PS51695"/>
    </source>
</evidence>
<dbReference type="EMBL" id="JACAZI010000015">
    <property type="protein sequence ID" value="KAF7343999.1"/>
    <property type="molecule type" value="Genomic_DNA"/>
</dbReference>
<proteinExistence type="predicted"/>
<reference evidence="15" key="1">
    <citation type="submission" date="2020-05" db="EMBL/GenBank/DDBJ databases">
        <title>Mycena genomes resolve the evolution of fungal bioluminescence.</title>
        <authorList>
            <person name="Tsai I.J."/>
        </authorList>
    </citation>
    <scope>NUCLEOTIDE SEQUENCE</scope>
    <source>
        <strain evidence="15">CCC161011</strain>
    </source>
</reference>
<dbReference type="SUPFAM" id="SSF54897">
    <property type="entry name" value="Protease propeptides/inhibitors"/>
    <property type="match status" value="1"/>
</dbReference>
<gene>
    <name evidence="15" type="ORF">MVEN_01689100</name>
</gene>
<evidence type="ECO:0000256" key="11">
    <source>
        <dbReference type="PROSITE-ProRule" id="PRU01032"/>
    </source>
</evidence>
<comment type="subcellular location">
    <subcellularLocation>
        <location evidence="3">Secreted</location>
        <location evidence="3">Extracellular space</location>
    </subcellularLocation>
</comment>
<dbReference type="GO" id="GO:0006508">
    <property type="term" value="P:proteolysis"/>
    <property type="evidence" value="ECO:0007669"/>
    <property type="project" value="UniProtKB-KW"/>
</dbReference>
<dbReference type="PROSITE" id="PS51695">
    <property type="entry name" value="SEDOLISIN"/>
    <property type="match status" value="1"/>
</dbReference>
<evidence type="ECO:0000256" key="4">
    <source>
        <dbReference type="ARBA" id="ARBA00012462"/>
    </source>
</evidence>
<keyword evidence="13" id="KW-0732">Signal</keyword>
<dbReference type="InterPro" id="IPR000209">
    <property type="entry name" value="Peptidase_S8/S53_dom"/>
</dbReference>
<evidence type="ECO:0000256" key="6">
    <source>
        <dbReference type="ARBA" id="ARBA00022723"/>
    </source>
</evidence>
<comment type="function">
    <text evidence="2">Secreted tripeptidyl-peptidase which degrades proteins at acidic pHs and is involved in virulence.</text>
</comment>
<dbReference type="GO" id="GO:0046872">
    <property type="term" value="F:metal ion binding"/>
    <property type="evidence" value="ECO:0007669"/>
    <property type="project" value="UniProtKB-UniRule"/>
</dbReference>
<feature type="binding site" evidence="11">
    <location>
        <position position="557"/>
    </location>
    <ligand>
        <name>Ca(2+)</name>
        <dbReference type="ChEBI" id="CHEBI:29108"/>
    </ligand>
</feature>
<dbReference type="AlphaFoldDB" id="A0A8H6XPA4"/>
<feature type="active site" description="Charge relay system" evidence="11">
    <location>
        <position position="489"/>
    </location>
</feature>
<keyword evidence="8 11" id="KW-0720">Serine protease</keyword>
<evidence type="ECO:0000313" key="16">
    <source>
        <dbReference type="Proteomes" id="UP000620124"/>
    </source>
</evidence>
<dbReference type="GO" id="GO:0008240">
    <property type="term" value="F:tripeptidyl-peptidase activity"/>
    <property type="evidence" value="ECO:0007669"/>
    <property type="project" value="UniProtKB-EC"/>
</dbReference>
<dbReference type="CDD" id="cd11377">
    <property type="entry name" value="Pro-peptidase_S53"/>
    <property type="match status" value="1"/>
</dbReference>
<dbReference type="PANTHER" id="PTHR14218:SF10">
    <property type="entry name" value="PEPTIDASE S53 DOMAIN-CONTAINING PROTEIN"/>
    <property type="match status" value="1"/>
</dbReference>
<feature type="domain" description="Peptidase S53" evidence="14">
    <location>
        <begin position="208"/>
        <end position="578"/>
    </location>
</feature>
<accession>A0A8H6XPA4</accession>
<feature type="binding site" evidence="11">
    <location>
        <position position="534"/>
    </location>
    <ligand>
        <name>Ca(2+)</name>
        <dbReference type="ChEBI" id="CHEBI:29108"/>
    </ligand>
</feature>
<evidence type="ECO:0000256" key="2">
    <source>
        <dbReference type="ARBA" id="ARBA00002451"/>
    </source>
</evidence>
<protein>
    <recommendedName>
        <fullName evidence="4">tripeptidyl-peptidase II</fullName>
        <ecNumber evidence="4">3.4.14.10</ecNumber>
    </recommendedName>
</protein>
<organism evidence="15 16">
    <name type="scientific">Mycena venus</name>
    <dbReference type="NCBI Taxonomy" id="2733690"/>
    <lineage>
        <taxon>Eukaryota</taxon>
        <taxon>Fungi</taxon>
        <taxon>Dikarya</taxon>
        <taxon>Basidiomycota</taxon>
        <taxon>Agaricomycotina</taxon>
        <taxon>Agaricomycetes</taxon>
        <taxon>Agaricomycetidae</taxon>
        <taxon>Agaricales</taxon>
        <taxon>Marasmiineae</taxon>
        <taxon>Mycenaceae</taxon>
        <taxon>Mycena</taxon>
    </lineage>
</organism>
<evidence type="ECO:0000256" key="3">
    <source>
        <dbReference type="ARBA" id="ARBA00004239"/>
    </source>
</evidence>
<keyword evidence="9 11" id="KW-0106">Calcium</keyword>
<feature type="active site" description="Charge relay system" evidence="11">
    <location>
        <position position="290"/>
    </location>
</feature>
<dbReference type="Pfam" id="PF00082">
    <property type="entry name" value="Peptidase_S8"/>
    <property type="match status" value="1"/>
</dbReference>
<comment type="caution">
    <text evidence="15">The sequence shown here is derived from an EMBL/GenBank/DDBJ whole genome shotgun (WGS) entry which is preliminary data.</text>
</comment>
<dbReference type="InterPro" id="IPR015366">
    <property type="entry name" value="S53_propep"/>
</dbReference>